<evidence type="ECO:0000313" key="1">
    <source>
        <dbReference type="EMBL" id="MPM11450.1"/>
    </source>
</evidence>
<reference evidence="1" key="1">
    <citation type="submission" date="2019-08" db="EMBL/GenBank/DDBJ databases">
        <authorList>
            <person name="Kucharzyk K."/>
            <person name="Murdoch R.W."/>
            <person name="Higgins S."/>
            <person name="Loffler F."/>
        </authorList>
    </citation>
    <scope>NUCLEOTIDE SEQUENCE</scope>
</reference>
<proteinExistence type="predicted"/>
<accession>A0A644X5K2</accession>
<dbReference type="EMBL" id="VSSQ01001832">
    <property type="protein sequence ID" value="MPM11450.1"/>
    <property type="molecule type" value="Genomic_DNA"/>
</dbReference>
<protein>
    <submittedName>
        <fullName evidence="1">Uncharacterized protein</fullName>
    </submittedName>
</protein>
<name>A0A644X5K2_9ZZZZ</name>
<sequence>MQVHIIKYHWCNVNEEGSDIIGVYFDYDKAVKMMKEFAASGKEGAQFDFGPHDWEPDFDQDGERYISCGWYGGCCDMDSTWSLELITMEVE</sequence>
<organism evidence="1">
    <name type="scientific">bioreactor metagenome</name>
    <dbReference type="NCBI Taxonomy" id="1076179"/>
    <lineage>
        <taxon>unclassified sequences</taxon>
        <taxon>metagenomes</taxon>
        <taxon>ecological metagenomes</taxon>
    </lineage>
</organism>
<comment type="caution">
    <text evidence="1">The sequence shown here is derived from an EMBL/GenBank/DDBJ whole genome shotgun (WGS) entry which is preliminary data.</text>
</comment>
<dbReference type="AlphaFoldDB" id="A0A644X5K2"/>
<gene>
    <name evidence="1" type="ORF">SDC9_57794</name>
</gene>